<dbReference type="FunFam" id="3.30.1330.20:FF:000009">
    <property type="entry name" value="Tubulin beta chain"/>
    <property type="match status" value="1"/>
</dbReference>
<dbReference type="GO" id="GO:0005525">
    <property type="term" value="F:GTP binding"/>
    <property type="evidence" value="ECO:0007669"/>
    <property type="project" value="UniProtKB-KW"/>
</dbReference>
<reference evidence="15 16" key="1">
    <citation type="submission" date="2015-07" db="EMBL/GenBank/DDBJ databases">
        <title>The genome of Eufriesea mexicana.</title>
        <authorList>
            <person name="Pan H."/>
            <person name="Kapheim K."/>
        </authorList>
    </citation>
    <scope>NUCLEOTIDE SEQUENCE [LARGE SCALE GENOMIC DNA]</scope>
    <source>
        <strain evidence="15">0111107269</strain>
        <tissue evidence="15">Whole body</tissue>
    </source>
</reference>
<keyword evidence="9" id="KW-0460">Magnesium</keyword>
<dbReference type="Pfam" id="PF00091">
    <property type="entry name" value="Tubulin"/>
    <property type="match status" value="1"/>
</dbReference>
<comment type="function">
    <text evidence="12">Tubulin is the major constituent of microtubules, a cylinder consisting of laterally associated linear protofilaments composed of alpha- and beta-tubulin heterodimers. Microtubules grow by the addition of GTP-tubulin dimers to the microtubule end, where a stabilizing cap forms. Below the cap, tubulin dimers are in GDP-bound state, owing to GTPase activity of alpha-tubulin.</text>
</comment>
<dbReference type="Gene3D" id="3.40.50.1440">
    <property type="entry name" value="Tubulin/FtsZ, GTPase domain"/>
    <property type="match status" value="1"/>
</dbReference>
<dbReference type="GO" id="GO:0007017">
    <property type="term" value="P:microtubule-based process"/>
    <property type="evidence" value="ECO:0007669"/>
    <property type="project" value="InterPro"/>
</dbReference>
<evidence type="ECO:0000256" key="4">
    <source>
        <dbReference type="ARBA" id="ARBA00011747"/>
    </source>
</evidence>
<evidence type="ECO:0000256" key="12">
    <source>
        <dbReference type="ARBA" id="ARBA00034296"/>
    </source>
</evidence>
<evidence type="ECO:0000313" key="15">
    <source>
        <dbReference type="EMBL" id="OAD57077.1"/>
    </source>
</evidence>
<evidence type="ECO:0000256" key="2">
    <source>
        <dbReference type="ARBA" id="ARBA00004245"/>
    </source>
</evidence>
<dbReference type="InterPro" id="IPR023123">
    <property type="entry name" value="Tubulin_C"/>
</dbReference>
<proteinExistence type="inferred from homology"/>
<comment type="similarity">
    <text evidence="3">Belongs to the tubulin family.</text>
</comment>
<keyword evidence="8" id="KW-0547">Nucleotide-binding</keyword>
<keyword evidence="5" id="KW-0963">Cytoplasm</keyword>
<dbReference type="PROSITE" id="PS00228">
    <property type="entry name" value="TUBULIN_B_AUTOREG"/>
    <property type="match status" value="1"/>
</dbReference>
<dbReference type="PRINTS" id="PR01161">
    <property type="entry name" value="TUBULIN"/>
</dbReference>
<gene>
    <name evidence="15" type="ORF">WN48_02651</name>
</gene>
<feature type="domain" description="Tubulin/FtsZ 2-layer sandwich" evidence="14">
    <location>
        <begin position="246"/>
        <end position="383"/>
    </location>
</feature>
<dbReference type="InterPro" id="IPR003008">
    <property type="entry name" value="Tubulin_FtsZ_GTPase"/>
</dbReference>
<dbReference type="OrthoDB" id="7626951at2759"/>
<dbReference type="InterPro" id="IPR013838">
    <property type="entry name" value="Beta-tubulin_BS"/>
</dbReference>
<dbReference type="GO" id="GO:0005874">
    <property type="term" value="C:microtubule"/>
    <property type="evidence" value="ECO:0007669"/>
    <property type="project" value="UniProtKB-KW"/>
</dbReference>
<dbReference type="AlphaFoldDB" id="A0A310SBG6"/>
<dbReference type="GO" id="GO:0003924">
    <property type="term" value="F:GTPase activity"/>
    <property type="evidence" value="ECO:0007669"/>
    <property type="project" value="InterPro"/>
</dbReference>
<dbReference type="SMART" id="SM00865">
    <property type="entry name" value="Tubulin_C"/>
    <property type="match status" value="1"/>
</dbReference>
<dbReference type="GO" id="GO:0046872">
    <property type="term" value="F:metal ion binding"/>
    <property type="evidence" value="ECO:0007669"/>
    <property type="project" value="UniProtKB-KW"/>
</dbReference>
<dbReference type="SMART" id="SM00864">
    <property type="entry name" value="Tubulin"/>
    <property type="match status" value="1"/>
</dbReference>
<dbReference type="InterPro" id="IPR037103">
    <property type="entry name" value="Tubulin/FtsZ-like_C"/>
</dbReference>
<evidence type="ECO:0000256" key="6">
    <source>
        <dbReference type="ARBA" id="ARBA00022701"/>
    </source>
</evidence>
<keyword evidence="7" id="KW-0479">Metal-binding</keyword>
<dbReference type="PRINTS" id="PR01163">
    <property type="entry name" value="BETATUBULIN"/>
</dbReference>
<dbReference type="PANTHER" id="PTHR11588">
    <property type="entry name" value="TUBULIN"/>
    <property type="match status" value="1"/>
</dbReference>
<keyword evidence="10" id="KW-0342">GTP-binding</keyword>
<sequence length="443" mass="49565">MREIVHVQIGQCGNNIGTKFWEVISDEHGLSMDGTFEGDSDLQLQRMNVYFVEGPGNRFVPRAILADLDPGSLDSVLSGPCGRLFKPDNFAAGKASAANNWAKGYYTEGAELVDVALDLIRAEAEACDLIQGIQIVHSLGGGTGGGMTSLLMTRLKEEYPERILKTYNVIPSPMMSDVVVEPYNAVLTLGKSIEYTDQTFCVDNRAMHHICTHVLKLTVPTFKDANRLISNYMSGITTSFRFPGQLNTDLRKLLVNLVPFPRLHFFVPAYAPLMSRSSAPYTVISIPELTQQLFHANSMFVYYDPRLSKFLTVAAIFRGRVSTKLVDMQMLNIRNRNSPYFVEWIPNNIQTALCDIAPRGLTMSASMISNTTAIQEPFKRLTIAFDGMMKKRAYLHWYTAEGMDESEFSDSRSTVNDLVSEYQQQEEAIAETSFAEDPAEYED</sequence>
<dbReference type="Gene3D" id="1.10.287.600">
    <property type="entry name" value="Helix hairpin bin"/>
    <property type="match status" value="1"/>
</dbReference>
<dbReference type="FunFam" id="3.40.50.1440:FF:000006">
    <property type="entry name" value="Tubulin beta chain"/>
    <property type="match status" value="1"/>
</dbReference>
<evidence type="ECO:0000256" key="11">
    <source>
        <dbReference type="ARBA" id="ARBA00023212"/>
    </source>
</evidence>
<protein>
    <submittedName>
        <fullName evidence="15">Tubulin beta chain</fullName>
    </submittedName>
</protein>
<dbReference type="SUPFAM" id="SSF52490">
    <property type="entry name" value="Tubulin nucleotide-binding domain-like"/>
    <property type="match status" value="1"/>
</dbReference>
<dbReference type="Pfam" id="PF03953">
    <property type="entry name" value="Tubulin_C"/>
    <property type="match status" value="1"/>
</dbReference>
<dbReference type="CDD" id="cd02187">
    <property type="entry name" value="beta_tubulin"/>
    <property type="match status" value="1"/>
</dbReference>
<evidence type="ECO:0000256" key="5">
    <source>
        <dbReference type="ARBA" id="ARBA00022490"/>
    </source>
</evidence>
<dbReference type="InterPro" id="IPR002453">
    <property type="entry name" value="Beta_tubulin"/>
</dbReference>
<evidence type="ECO:0000256" key="1">
    <source>
        <dbReference type="ARBA" id="ARBA00001946"/>
    </source>
</evidence>
<organism evidence="15 16">
    <name type="scientific">Eufriesea mexicana</name>
    <dbReference type="NCBI Taxonomy" id="516756"/>
    <lineage>
        <taxon>Eukaryota</taxon>
        <taxon>Metazoa</taxon>
        <taxon>Ecdysozoa</taxon>
        <taxon>Arthropoda</taxon>
        <taxon>Hexapoda</taxon>
        <taxon>Insecta</taxon>
        <taxon>Pterygota</taxon>
        <taxon>Neoptera</taxon>
        <taxon>Endopterygota</taxon>
        <taxon>Hymenoptera</taxon>
        <taxon>Apocrita</taxon>
        <taxon>Aculeata</taxon>
        <taxon>Apoidea</taxon>
        <taxon>Anthophila</taxon>
        <taxon>Apidae</taxon>
        <taxon>Eufriesea</taxon>
    </lineage>
</organism>
<dbReference type="GO" id="GO:0005200">
    <property type="term" value="F:structural constituent of cytoskeleton"/>
    <property type="evidence" value="ECO:0007669"/>
    <property type="project" value="InterPro"/>
</dbReference>
<accession>A0A310SBG6</accession>
<evidence type="ECO:0000256" key="8">
    <source>
        <dbReference type="ARBA" id="ARBA00022741"/>
    </source>
</evidence>
<dbReference type="InterPro" id="IPR036525">
    <property type="entry name" value="Tubulin/FtsZ_GTPase_sf"/>
</dbReference>
<dbReference type="EMBL" id="KQ761768">
    <property type="protein sequence ID" value="OAD57077.1"/>
    <property type="molecule type" value="Genomic_DNA"/>
</dbReference>
<evidence type="ECO:0000256" key="9">
    <source>
        <dbReference type="ARBA" id="ARBA00022842"/>
    </source>
</evidence>
<evidence type="ECO:0000313" key="16">
    <source>
        <dbReference type="Proteomes" id="UP000250275"/>
    </source>
</evidence>
<dbReference type="Gene3D" id="3.30.1330.20">
    <property type="entry name" value="Tubulin/FtsZ, C-terminal domain"/>
    <property type="match status" value="1"/>
</dbReference>
<keyword evidence="6" id="KW-0493">Microtubule</keyword>
<dbReference type="Proteomes" id="UP000250275">
    <property type="component" value="Unassembled WGS sequence"/>
</dbReference>
<evidence type="ECO:0000256" key="7">
    <source>
        <dbReference type="ARBA" id="ARBA00022723"/>
    </source>
</evidence>
<dbReference type="InterPro" id="IPR000217">
    <property type="entry name" value="Tubulin"/>
</dbReference>
<feature type="domain" description="Tubulin/FtsZ GTPase" evidence="13">
    <location>
        <begin position="47"/>
        <end position="244"/>
    </location>
</feature>
<evidence type="ECO:0000256" key="10">
    <source>
        <dbReference type="ARBA" id="ARBA00023134"/>
    </source>
</evidence>
<dbReference type="SUPFAM" id="SSF55307">
    <property type="entry name" value="Tubulin C-terminal domain-like"/>
    <property type="match status" value="1"/>
</dbReference>
<comment type="subcellular location">
    <subcellularLocation>
        <location evidence="2">Cytoplasm</location>
        <location evidence="2">Cytoskeleton</location>
    </subcellularLocation>
</comment>
<dbReference type="InterPro" id="IPR018316">
    <property type="entry name" value="Tubulin/FtsZ_2-layer-sand-dom"/>
</dbReference>
<comment type="subunit">
    <text evidence="4">Dimer of alpha and beta chains. A typical microtubule is a hollow water-filled tube with an outer diameter of 25 nm and an inner diameter of 15 nM. Alpha-beta heterodimers associate head-to-tail to form protofilaments running lengthwise along the microtubule wall with the beta-tubulin subunit facing the microtubule plus end conferring a structural polarity. Microtubules usually have 13 protofilaments but different protofilament numbers can be found in some organisms and specialized cells.</text>
</comment>
<comment type="cofactor">
    <cofactor evidence="1">
        <name>Mg(2+)</name>
        <dbReference type="ChEBI" id="CHEBI:18420"/>
    </cofactor>
</comment>
<keyword evidence="11" id="KW-0206">Cytoskeleton</keyword>
<evidence type="ECO:0000259" key="14">
    <source>
        <dbReference type="SMART" id="SM00865"/>
    </source>
</evidence>
<dbReference type="InterPro" id="IPR008280">
    <property type="entry name" value="Tub_FtsZ_C"/>
</dbReference>
<evidence type="ECO:0000256" key="3">
    <source>
        <dbReference type="ARBA" id="ARBA00009636"/>
    </source>
</evidence>
<name>A0A310SBG6_9HYME</name>
<evidence type="ECO:0000259" key="13">
    <source>
        <dbReference type="SMART" id="SM00864"/>
    </source>
</evidence>
<keyword evidence="16" id="KW-1185">Reference proteome</keyword>